<dbReference type="PANTHER" id="PTHR12526">
    <property type="entry name" value="GLYCOSYLTRANSFERASE"/>
    <property type="match status" value="1"/>
</dbReference>
<sequence length="185" mass="20821">MSWLIKVLMGKNFHVPNGVDLELFDPSRYSESEISELRKSIGAEKLVVFAGSLQDLNIIIDSAGMVIKKHPNVKYLIIGDHRDPKKSKQYWEEKARRVGLSENFIFLGRKPRSEIPKYILCADVCVDSFPNEPYYAAAHPLKLLEYGACGKPIVATKVSETTKSMQNGQFGYLADSQDLNPMQVV</sequence>
<dbReference type="PANTHER" id="PTHR12526:SF622">
    <property type="entry name" value="GLYCOSYLTRANSFERASE (GROUP I)"/>
    <property type="match status" value="1"/>
</dbReference>
<protein>
    <recommendedName>
        <fullName evidence="3">Glycosyl transferase family 1 domain-containing protein</fullName>
    </recommendedName>
</protein>
<dbReference type="AlphaFoldDB" id="V6AVD6"/>
<dbReference type="Proteomes" id="UP000018159">
    <property type="component" value="Unassembled WGS sequence"/>
</dbReference>
<gene>
    <name evidence="1" type="ORF">NITUZ_50010</name>
</gene>
<evidence type="ECO:0000313" key="1">
    <source>
        <dbReference type="EMBL" id="CDI06463.1"/>
    </source>
</evidence>
<dbReference type="Gene3D" id="3.40.50.2000">
    <property type="entry name" value="Glycogen Phosphorylase B"/>
    <property type="match status" value="1"/>
</dbReference>
<accession>V6AVD6</accession>
<dbReference type="EMBL" id="CBTY010000010">
    <property type="protein sequence ID" value="CDI06463.1"/>
    <property type="molecule type" value="Genomic_DNA"/>
</dbReference>
<keyword evidence="2" id="KW-1185">Reference proteome</keyword>
<reference evidence="1 2" key="1">
    <citation type="journal article" date="2013" name="PLoS ONE">
        <title>Enrichment and Genome Sequence of the Group I.1a Ammonia-Oxidizing Archaeon ?Ca. Nitrosotenuis uzonensis? Representing a Clade Globally.</title>
        <authorList>
            <person name="Lebedeva E.V."/>
            <person name="Hatzenpichler R."/>
            <person name="Pelletier E."/>
            <person name="Schuster N."/>
            <person name="Hauzmayer S."/>
            <person name="Bulaev A."/>
            <person name="Grigor'eva N.V."/>
            <person name="Galushko A."/>
            <person name="Schmid M."/>
            <person name="Palatinszky M."/>
            <person name="Le Paslier D."/>
            <person name="Daims H."/>
            <person name="Wagner M."/>
        </authorList>
    </citation>
    <scope>NUCLEOTIDE SEQUENCE [LARGE SCALE GENOMIC DNA]</scope>
    <source>
        <strain evidence="1 2">N4</strain>
    </source>
</reference>
<name>V6AVD6_9ARCH</name>
<evidence type="ECO:0000313" key="2">
    <source>
        <dbReference type="Proteomes" id="UP000018159"/>
    </source>
</evidence>
<dbReference type="Pfam" id="PF13692">
    <property type="entry name" value="Glyco_trans_1_4"/>
    <property type="match status" value="1"/>
</dbReference>
<evidence type="ECO:0008006" key="3">
    <source>
        <dbReference type="Google" id="ProtNLM"/>
    </source>
</evidence>
<comment type="caution">
    <text evidence="1">The sequence shown here is derived from an EMBL/GenBank/DDBJ whole genome shotgun (WGS) entry which is preliminary data.</text>
</comment>
<dbReference type="SUPFAM" id="SSF53756">
    <property type="entry name" value="UDP-Glycosyltransferase/glycogen phosphorylase"/>
    <property type="match status" value="1"/>
</dbReference>
<dbReference type="CDD" id="cd03801">
    <property type="entry name" value="GT4_PimA-like"/>
    <property type="match status" value="1"/>
</dbReference>
<organism evidence="1 2">
    <name type="scientific">Candidatus Nitrosotenuis uzonensis</name>
    <dbReference type="NCBI Taxonomy" id="1407055"/>
    <lineage>
        <taxon>Archaea</taxon>
        <taxon>Nitrososphaerota</taxon>
        <taxon>Candidatus Nitrosotenuis</taxon>
    </lineage>
</organism>
<dbReference type="STRING" id="1407055.NITUZ_50010"/>
<proteinExistence type="predicted"/>